<sequence length="173" mass="19185">MGFAINCQERAIHIEERDGYDVEIVIDLDRSISQYVASSVKVSRRSEGSEVTAKVLRTVTVQEVIAEVALRDLVTIDESGLSEDTPPVSALEWLEDVKAGGLEALRAVELKPGEEADDTEVVGMIYTLAKLGNWPPLATVATYLGVSQSTATRMVARARKENRWFRDNWFRDG</sequence>
<dbReference type="AlphaFoldDB" id="A0AA87UR35"/>
<dbReference type="Proteomes" id="UP000321749">
    <property type="component" value="Unassembled WGS sequence"/>
</dbReference>
<gene>
    <name evidence="1" type="ORF">ABA31_06690</name>
</gene>
<dbReference type="EMBL" id="BJUU01000003">
    <property type="protein sequence ID" value="GEK79318.1"/>
    <property type="molecule type" value="Genomic_DNA"/>
</dbReference>
<evidence type="ECO:0000313" key="1">
    <source>
        <dbReference type="EMBL" id="GEK79318.1"/>
    </source>
</evidence>
<evidence type="ECO:0000313" key="2">
    <source>
        <dbReference type="Proteomes" id="UP000321749"/>
    </source>
</evidence>
<protein>
    <submittedName>
        <fullName evidence="1">Uncharacterized protein</fullName>
    </submittedName>
</protein>
<comment type="caution">
    <text evidence="1">The sequence shown here is derived from an EMBL/GenBank/DDBJ whole genome shotgun (WGS) entry which is preliminary data.</text>
</comment>
<accession>A0AA87UR35</accession>
<proteinExistence type="predicted"/>
<keyword evidence="2" id="KW-1185">Reference proteome</keyword>
<organism evidence="1 2">
    <name type="scientific">Agrococcus baldri</name>
    <dbReference type="NCBI Taxonomy" id="153730"/>
    <lineage>
        <taxon>Bacteria</taxon>
        <taxon>Bacillati</taxon>
        <taxon>Actinomycetota</taxon>
        <taxon>Actinomycetes</taxon>
        <taxon>Micrococcales</taxon>
        <taxon>Microbacteriaceae</taxon>
        <taxon>Agrococcus</taxon>
    </lineage>
</organism>
<name>A0AA87UR35_9MICO</name>
<reference evidence="1 2" key="1">
    <citation type="submission" date="2019-07" db="EMBL/GenBank/DDBJ databases">
        <title>Whole genome shotgun sequence of Agrococcus baldri NBRC 103055.</title>
        <authorList>
            <person name="Hosoyama A."/>
            <person name="Uohara A."/>
            <person name="Ohji S."/>
            <person name="Ichikawa N."/>
        </authorList>
    </citation>
    <scope>NUCLEOTIDE SEQUENCE [LARGE SCALE GENOMIC DNA]</scope>
    <source>
        <strain evidence="1 2">NBRC 103055</strain>
    </source>
</reference>